<name>A0A1L7WES4_9HELO</name>
<proteinExistence type="predicted"/>
<keyword evidence="1" id="KW-1133">Transmembrane helix</keyword>
<evidence type="ECO:0000259" key="2">
    <source>
        <dbReference type="Pfam" id="PF20237"/>
    </source>
</evidence>
<feature type="transmembrane region" description="Helical" evidence="1">
    <location>
        <begin position="211"/>
        <end position="232"/>
    </location>
</feature>
<evidence type="ECO:0000313" key="3">
    <source>
        <dbReference type="EMBL" id="CZR51277.1"/>
    </source>
</evidence>
<feature type="transmembrane region" description="Helical" evidence="1">
    <location>
        <begin position="238"/>
        <end position="255"/>
    </location>
</feature>
<organism evidence="3 4">
    <name type="scientific">Phialocephala subalpina</name>
    <dbReference type="NCBI Taxonomy" id="576137"/>
    <lineage>
        <taxon>Eukaryota</taxon>
        <taxon>Fungi</taxon>
        <taxon>Dikarya</taxon>
        <taxon>Ascomycota</taxon>
        <taxon>Pezizomycotina</taxon>
        <taxon>Leotiomycetes</taxon>
        <taxon>Helotiales</taxon>
        <taxon>Mollisiaceae</taxon>
        <taxon>Phialocephala</taxon>
        <taxon>Phialocephala fortinii species complex</taxon>
    </lineage>
</organism>
<dbReference type="EMBL" id="FJOG01000001">
    <property type="protein sequence ID" value="CZR51277.1"/>
    <property type="molecule type" value="Genomic_DNA"/>
</dbReference>
<reference evidence="3 4" key="1">
    <citation type="submission" date="2016-03" db="EMBL/GenBank/DDBJ databases">
        <authorList>
            <person name="Ploux O."/>
        </authorList>
    </citation>
    <scope>NUCLEOTIDE SEQUENCE [LARGE SCALE GENOMIC DNA]</scope>
    <source>
        <strain evidence="3 4">UAMH 11012</strain>
    </source>
</reference>
<protein>
    <recommendedName>
        <fullName evidence="2">DUF6594 domain-containing protein</fullName>
    </recommendedName>
</protein>
<dbReference type="Proteomes" id="UP000184330">
    <property type="component" value="Unassembled WGS sequence"/>
</dbReference>
<keyword evidence="1" id="KW-0472">Membrane</keyword>
<dbReference type="STRING" id="576137.A0A1L7WES4"/>
<dbReference type="Pfam" id="PF20237">
    <property type="entry name" value="DUF6594"/>
    <property type="match status" value="1"/>
</dbReference>
<dbReference type="InterPro" id="IPR046529">
    <property type="entry name" value="DUF6594"/>
</dbReference>
<feature type="domain" description="DUF6594" evidence="2">
    <location>
        <begin position="6"/>
        <end position="269"/>
    </location>
</feature>
<evidence type="ECO:0000313" key="4">
    <source>
        <dbReference type="Proteomes" id="UP000184330"/>
    </source>
</evidence>
<gene>
    <name evidence="3" type="ORF">PAC_01152</name>
</gene>
<dbReference type="AlphaFoldDB" id="A0A1L7WES4"/>
<keyword evidence="4" id="KW-1185">Reference proteome</keyword>
<keyword evidence="1" id="KW-0812">Transmembrane</keyword>
<sequence>MASEGYAKIATLMSHHSELAIFRRFNKLNLQNLLYLQAELTHLEDELNCLAERDKDDPNRRFHSKDWWSLAVSSNEEDESSGEQWEKVLDIREKLKEYNDYLAQQVFLSNQQPPKAYDLNFFTGWLKRSKWGNNPLRGLDHDTWSSPRNSHDLIAIQRRSSTDPFSQWLCNKIIPCLHRKFLGRFKKPMADDPESQICNYREGRIAKTMDVLSTVIASMLPITSIVILYFVSNTLDRLGIAVAFTGLFALCLVMTTRARRVEIFAATSA</sequence>
<dbReference type="OrthoDB" id="5342093at2759"/>
<dbReference type="PANTHER" id="PTHR34502:SF5">
    <property type="entry name" value="DUF6594 DOMAIN-CONTAINING PROTEIN"/>
    <property type="match status" value="1"/>
</dbReference>
<evidence type="ECO:0000256" key="1">
    <source>
        <dbReference type="SAM" id="Phobius"/>
    </source>
</evidence>
<dbReference type="PANTHER" id="PTHR34502">
    <property type="entry name" value="DUF6594 DOMAIN-CONTAINING PROTEIN-RELATED"/>
    <property type="match status" value="1"/>
</dbReference>
<accession>A0A1L7WES4</accession>